<gene>
    <name evidence="1" type="ORF">JDFR1000234_73</name>
</gene>
<accession>A0A1S5Y357</accession>
<reference evidence="1" key="1">
    <citation type="journal article" date="2017" name="MBio">
        <title>Viruses in the Oceanic Basement.</title>
        <authorList>
            <person name="Nigro O.D."/>
            <person name="Jungbluth S.P."/>
            <person name="Steward G.F."/>
            <person name="Rappe M.S."/>
        </authorList>
    </citation>
    <scope>NUCLEOTIDE SEQUENCE</scope>
    <source>
        <strain evidence="1">JdFR1000234</strain>
    </source>
</reference>
<sequence length="62" mass="7236">MAQIAEKEKKKQITQVAGKYDENFRPAKKDKDAKYECIYLEDADGKQAWGFVIRPEKEEKSL</sequence>
<protein>
    <submittedName>
        <fullName evidence="1">Uncharacterized protein</fullName>
    </submittedName>
</protein>
<name>A0A1S5Y357_9VIRU</name>
<dbReference type="EMBL" id="KY229235">
    <property type="protein sequence ID" value="AQQ75548.1"/>
    <property type="molecule type" value="Genomic_DNA"/>
</dbReference>
<proteinExistence type="predicted"/>
<organism evidence="1">
    <name type="scientific">uncultured archaeal virus</name>
    <dbReference type="NCBI Taxonomy" id="1960247"/>
    <lineage>
        <taxon>Viruses</taxon>
        <taxon>environmental samples</taxon>
    </lineage>
</organism>
<evidence type="ECO:0000313" key="1">
    <source>
        <dbReference type="EMBL" id="AQQ75548.1"/>
    </source>
</evidence>